<keyword evidence="3" id="KW-0805">Transcription regulation</keyword>
<dbReference type="Pfam" id="PF00196">
    <property type="entry name" value="GerE"/>
    <property type="match status" value="1"/>
</dbReference>
<dbReference type="SMART" id="SM00448">
    <property type="entry name" value="REC"/>
    <property type="match status" value="1"/>
</dbReference>
<organism evidence="9 10">
    <name type="scientific">Parvibaculum lavamentivorans (strain DS-1 / DSM 13023 / NCIMB 13966)</name>
    <dbReference type="NCBI Taxonomy" id="402881"/>
    <lineage>
        <taxon>Bacteria</taxon>
        <taxon>Pseudomonadati</taxon>
        <taxon>Pseudomonadota</taxon>
        <taxon>Alphaproteobacteria</taxon>
        <taxon>Hyphomicrobiales</taxon>
        <taxon>Parvibaculaceae</taxon>
        <taxon>Parvibaculum</taxon>
    </lineage>
</organism>
<dbReference type="PANTHER" id="PTHR44688">
    <property type="entry name" value="DNA-BINDING TRANSCRIPTIONAL ACTIVATOR DEVR_DOSR"/>
    <property type="match status" value="1"/>
</dbReference>
<dbReference type="GO" id="GO:0003677">
    <property type="term" value="F:DNA binding"/>
    <property type="evidence" value="ECO:0007669"/>
    <property type="project" value="UniProtKB-KW"/>
</dbReference>
<dbReference type="STRING" id="402881.Plav_2380"/>
<dbReference type="SMART" id="SM00421">
    <property type="entry name" value="HTH_LUXR"/>
    <property type="match status" value="1"/>
</dbReference>
<dbReference type="Proteomes" id="UP000006377">
    <property type="component" value="Chromosome"/>
</dbReference>
<dbReference type="InterPro" id="IPR011006">
    <property type="entry name" value="CheY-like_superfamily"/>
</dbReference>
<reference evidence="9 10" key="1">
    <citation type="journal article" date="2011" name="Stand. Genomic Sci.">
        <title>Complete genome sequence of Parvibaculum lavamentivorans type strain (DS-1(T)).</title>
        <authorList>
            <person name="Schleheck D."/>
            <person name="Weiss M."/>
            <person name="Pitluck S."/>
            <person name="Bruce D."/>
            <person name="Land M.L."/>
            <person name="Han S."/>
            <person name="Saunders E."/>
            <person name="Tapia R."/>
            <person name="Detter C."/>
            <person name="Brettin T."/>
            <person name="Han J."/>
            <person name="Woyke T."/>
            <person name="Goodwin L."/>
            <person name="Pennacchio L."/>
            <person name="Nolan M."/>
            <person name="Cook A.M."/>
            <person name="Kjelleberg S."/>
            <person name="Thomas T."/>
        </authorList>
    </citation>
    <scope>NUCLEOTIDE SEQUENCE [LARGE SCALE GENOMIC DNA]</scope>
    <source>
        <strain evidence="10">DS-1 / DSM 13023 / NCIMB 13966</strain>
    </source>
</reference>
<dbReference type="eggNOG" id="COG4566">
    <property type="taxonomic scope" value="Bacteria"/>
</dbReference>
<dbReference type="PANTHER" id="PTHR44688:SF16">
    <property type="entry name" value="DNA-BINDING TRANSCRIPTIONAL ACTIVATOR DEVR_DOSR"/>
    <property type="match status" value="1"/>
</dbReference>
<dbReference type="Pfam" id="PF00072">
    <property type="entry name" value="Response_reg"/>
    <property type="match status" value="1"/>
</dbReference>
<dbReference type="RefSeq" id="WP_012111299.1">
    <property type="nucleotide sequence ID" value="NC_009719.1"/>
</dbReference>
<dbReference type="EMBL" id="CP000774">
    <property type="protein sequence ID" value="ABS63990.1"/>
    <property type="molecule type" value="Genomic_DNA"/>
</dbReference>
<evidence type="ECO:0000259" key="8">
    <source>
        <dbReference type="PROSITE" id="PS50110"/>
    </source>
</evidence>
<dbReference type="GO" id="GO:0000160">
    <property type="term" value="P:phosphorelay signal transduction system"/>
    <property type="evidence" value="ECO:0007669"/>
    <property type="project" value="UniProtKB-KW"/>
</dbReference>
<dbReference type="Gene3D" id="3.40.50.2300">
    <property type="match status" value="1"/>
</dbReference>
<dbReference type="OrthoDB" id="9782655at2"/>
<evidence type="ECO:0000256" key="5">
    <source>
        <dbReference type="ARBA" id="ARBA00023163"/>
    </source>
</evidence>
<feature type="domain" description="Response regulatory" evidence="8">
    <location>
        <begin position="7"/>
        <end position="121"/>
    </location>
</feature>
<accession>A7HVQ7</accession>
<dbReference type="FunFam" id="3.40.50.2300:FF:000018">
    <property type="entry name" value="DNA-binding transcriptional regulator NtrC"/>
    <property type="match status" value="1"/>
</dbReference>
<dbReference type="InterPro" id="IPR001789">
    <property type="entry name" value="Sig_transdc_resp-reg_receiver"/>
</dbReference>
<evidence type="ECO:0000256" key="6">
    <source>
        <dbReference type="PROSITE-ProRule" id="PRU00169"/>
    </source>
</evidence>
<sequence>MSDTEVCVLIIDDDLAMRESLESLFRSLGHEARAFATGRELVESDLPDMPSCLVLDVRLPGASGLELQLELLRLGFDLPIVFITGHGDVPMSVAAMKAGAIEFLTKPFREQELIDAVHRGVEIDRERRAALTSLAELRSRFETLTPREREIIALVVTGQMNKQIAAELNLSEVTVKVHRAQVMRKMQAKTLPDLVRYADRLLTDTSKP</sequence>
<dbReference type="AlphaFoldDB" id="A7HVQ7"/>
<dbReference type="GO" id="GO:0006355">
    <property type="term" value="P:regulation of DNA-templated transcription"/>
    <property type="evidence" value="ECO:0007669"/>
    <property type="project" value="InterPro"/>
</dbReference>
<gene>
    <name evidence="9" type="ordered locus">Plav_2380</name>
</gene>
<keyword evidence="5" id="KW-0804">Transcription</keyword>
<keyword evidence="2" id="KW-0902">Two-component regulatory system</keyword>
<name>A7HVQ7_PARL1</name>
<dbReference type="CDD" id="cd06170">
    <property type="entry name" value="LuxR_C_like"/>
    <property type="match status" value="1"/>
</dbReference>
<evidence type="ECO:0000256" key="3">
    <source>
        <dbReference type="ARBA" id="ARBA00023015"/>
    </source>
</evidence>
<dbReference type="KEGG" id="pla:Plav_2380"/>
<dbReference type="PROSITE" id="PS50043">
    <property type="entry name" value="HTH_LUXR_2"/>
    <property type="match status" value="1"/>
</dbReference>
<feature type="modified residue" description="4-aspartylphosphate" evidence="6">
    <location>
        <position position="56"/>
    </location>
</feature>
<keyword evidence="1 6" id="KW-0597">Phosphoprotein</keyword>
<evidence type="ECO:0000313" key="10">
    <source>
        <dbReference type="Proteomes" id="UP000006377"/>
    </source>
</evidence>
<dbReference type="PRINTS" id="PR00038">
    <property type="entry name" value="HTHLUXR"/>
</dbReference>
<evidence type="ECO:0000256" key="4">
    <source>
        <dbReference type="ARBA" id="ARBA00023125"/>
    </source>
</evidence>
<keyword evidence="4" id="KW-0238">DNA-binding</keyword>
<dbReference type="SUPFAM" id="SSF52172">
    <property type="entry name" value="CheY-like"/>
    <property type="match status" value="1"/>
</dbReference>
<evidence type="ECO:0000256" key="1">
    <source>
        <dbReference type="ARBA" id="ARBA00022553"/>
    </source>
</evidence>
<dbReference type="Gene3D" id="1.10.10.10">
    <property type="entry name" value="Winged helix-like DNA-binding domain superfamily/Winged helix DNA-binding domain"/>
    <property type="match status" value="1"/>
</dbReference>
<dbReference type="InterPro" id="IPR036388">
    <property type="entry name" value="WH-like_DNA-bd_sf"/>
</dbReference>
<dbReference type="InterPro" id="IPR000792">
    <property type="entry name" value="Tscrpt_reg_LuxR_C"/>
</dbReference>
<evidence type="ECO:0000256" key="2">
    <source>
        <dbReference type="ARBA" id="ARBA00023012"/>
    </source>
</evidence>
<protein>
    <submittedName>
        <fullName evidence="9">Response regulator receiver protein</fullName>
    </submittedName>
</protein>
<evidence type="ECO:0000259" key="7">
    <source>
        <dbReference type="PROSITE" id="PS50043"/>
    </source>
</evidence>
<evidence type="ECO:0000313" key="9">
    <source>
        <dbReference type="EMBL" id="ABS63990.1"/>
    </source>
</evidence>
<feature type="domain" description="HTH luxR-type" evidence="7">
    <location>
        <begin position="137"/>
        <end position="202"/>
    </location>
</feature>
<dbReference type="HOGENOM" id="CLU_000445_90_4_5"/>
<keyword evidence="10" id="KW-1185">Reference proteome</keyword>
<dbReference type="PROSITE" id="PS50110">
    <property type="entry name" value="RESPONSE_REGULATORY"/>
    <property type="match status" value="1"/>
</dbReference>
<proteinExistence type="predicted"/>